<dbReference type="InterPro" id="IPR000073">
    <property type="entry name" value="AB_hydrolase_1"/>
</dbReference>
<proteinExistence type="predicted"/>
<evidence type="ECO:0000313" key="3">
    <source>
        <dbReference type="EMBL" id="GGC07364.1"/>
    </source>
</evidence>
<evidence type="ECO:0000256" key="1">
    <source>
        <dbReference type="ARBA" id="ARBA00022801"/>
    </source>
</evidence>
<dbReference type="PANTHER" id="PTHR46118">
    <property type="entry name" value="PROTEIN ABHD11"/>
    <property type="match status" value="1"/>
</dbReference>
<dbReference type="Gene3D" id="3.40.50.1820">
    <property type="entry name" value="alpha/beta hydrolase"/>
    <property type="match status" value="1"/>
</dbReference>
<gene>
    <name evidence="3" type="ORF">GCM10011363_25090</name>
</gene>
<dbReference type="PANTHER" id="PTHR46118:SF4">
    <property type="entry name" value="PROTEIN ABHD11"/>
    <property type="match status" value="1"/>
</dbReference>
<reference evidence="4" key="1">
    <citation type="journal article" date="2019" name="Int. J. Syst. Evol. Microbiol.">
        <title>The Global Catalogue of Microorganisms (GCM) 10K type strain sequencing project: providing services to taxonomists for standard genome sequencing and annotation.</title>
        <authorList>
            <consortium name="The Broad Institute Genomics Platform"/>
            <consortium name="The Broad Institute Genome Sequencing Center for Infectious Disease"/>
            <person name="Wu L."/>
            <person name="Ma J."/>
        </authorList>
    </citation>
    <scope>NUCLEOTIDE SEQUENCE [LARGE SCALE GENOMIC DNA]</scope>
    <source>
        <strain evidence="4">CGMCC 1.12478</strain>
    </source>
</reference>
<dbReference type="Proteomes" id="UP000645462">
    <property type="component" value="Unassembled WGS sequence"/>
</dbReference>
<keyword evidence="1" id="KW-0378">Hydrolase</keyword>
<dbReference type="EMBL" id="BMFC01000006">
    <property type="protein sequence ID" value="GGC07364.1"/>
    <property type="molecule type" value="Genomic_DNA"/>
</dbReference>
<name>A0ABQ1KQW6_9RHOB</name>
<dbReference type="SUPFAM" id="SSF53474">
    <property type="entry name" value="alpha/beta-Hydrolases"/>
    <property type="match status" value="1"/>
</dbReference>
<evidence type="ECO:0000259" key="2">
    <source>
        <dbReference type="Pfam" id="PF12697"/>
    </source>
</evidence>
<accession>A0ABQ1KQW6</accession>
<dbReference type="Pfam" id="PF12697">
    <property type="entry name" value="Abhydrolase_6"/>
    <property type="match status" value="1"/>
</dbReference>
<feature type="domain" description="AB hydrolase-1" evidence="2">
    <location>
        <begin position="6"/>
        <end position="215"/>
    </location>
</feature>
<dbReference type="InterPro" id="IPR029058">
    <property type="entry name" value="AB_hydrolase_fold"/>
</dbReference>
<dbReference type="RefSeq" id="WP_188482403.1">
    <property type="nucleotide sequence ID" value="NZ_BMFC01000006.1"/>
</dbReference>
<sequence>MTGTIYLHGAGLNAQSWEDIPGHPLNLPGHGDRPRAARPRVAAMADALAPEIPANAALVGHSLGGMVAMDLAARPSLNIRALVLVDTPLTIRALGVKTLGPKLAPWIVRALGPRTIGKLVSYRVETVAKRREFQHWIAANDPASLSDAMVAAALFDGEDLMHRISGAKIPVLAIFGKTSFLTRPPSCADMKAACPQLDCVTFDTGHMIPQDRPVEMQVAINRFLESHS</sequence>
<keyword evidence="4" id="KW-1185">Reference proteome</keyword>
<evidence type="ECO:0000313" key="4">
    <source>
        <dbReference type="Proteomes" id="UP000645462"/>
    </source>
</evidence>
<organism evidence="3 4">
    <name type="scientific">Marivita lacus</name>
    <dbReference type="NCBI Taxonomy" id="1323742"/>
    <lineage>
        <taxon>Bacteria</taxon>
        <taxon>Pseudomonadati</taxon>
        <taxon>Pseudomonadota</taxon>
        <taxon>Alphaproteobacteria</taxon>
        <taxon>Rhodobacterales</taxon>
        <taxon>Roseobacteraceae</taxon>
        <taxon>Marivita</taxon>
    </lineage>
</organism>
<comment type="caution">
    <text evidence="3">The sequence shown here is derived from an EMBL/GenBank/DDBJ whole genome shotgun (WGS) entry which is preliminary data.</text>
</comment>
<protein>
    <submittedName>
        <fullName evidence="3">Carboxylesterase</fullName>
    </submittedName>
</protein>